<dbReference type="GO" id="GO:0051301">
    <property type="term" value="P:cell division"/>
    <property type="evidence" value="ECO:0007669"/>
    <property type="project" value="UniProtKB-KW"/>
</dbReference>
<dbReference type="Proteomes" id="UP000177310">
    <property type="component" value="Unassembled WGS sequence"/>
</dbReference>
<dbReference type="EMBL" id="MHIL01000022">
    <property type="protein sequence ID" value="OGY51209.1"/>
    <property type="molecule type" value="Genomic_DNA"/>
</dbReference>
<dbReference type="PANTHER" id="PTHR34298:SF2">
    <property type="entry name" value="SEGREGATION AND CONDENSATION PROTEIN B"/>
    <property type="match status" value="1"/>
</dbReference>
<protein>
    <submittedName>
        <fullName evidence="5">SMC-Scp complex subunit ScpB</fullName>
    </submittedName>
</protein>
<dbReference type="PANTHER" id="PTHR34298">
    <property type="entry name" value="SEGREGATION AND CONDENSATION PROTEIN B"/>
    <property type="match status" value="1"/>
</dbReference>
<keyword evidence="4" id="KW-0131">Cell cycle</keyword>
<proteinExistence type="predicted"/>
<dbReference type="InterPro" id="IPR036390">
    <property type="entry name" value="WH_DNA-bd_sf"/>
</dbReference>
<accession>A0A1G1YFZ1</accession>
<evidence type="ECO:0000313" key="6">
    <source>
        <dbReference type="Proteomes" id="UP000177310"/>
    </source>
</evidence>
<dbReference type="NCBIfam" id="TIGR00281">
    <property type="entry name" value="SMC-Scp complex subunit ScpB"/>
    <property type="match status" value="1"/>
</dbReference>
<dbReference type="SUPFAM" id="SSF46785">
    <property type="entry name" value="Winged helix' DNA-binding domain"/>
    <property type="match status" value="2"/>
</dbReference>
<dbReference type="PIRSF" id="PIRSF019345">
    <property type="entry name" value="ScpB"/>
    <property type="match status" value="1"/>
</dbReference>
<dbReference type="InterPro" id="IPR005234">
    <property type="entry name" value="ScpB_csome_segregation"/>
</dbReference>
<name>A0A1G1YFZ1_9BACT</name>
<evidence type="ECO:0000256" key="1">
    <source>
        <dbReference type="ARBA" id="ARBA00022490"/>
    </source>
</evidence>
<dbReference type="Gene3D" id="1.10.10.10">
    <property type="entry name" value="Winged helix-like DNA-binding domain superfamily/Winged helix DNA-binding domain"/>
    <property type="match status" value="2"/>
</dbReference>
<gene>
    <name evidence="5" type="ORF">A3J59_02960</name>
</gene>
<evidence type="ECO:0000256" key="2">
    <source>
        <dbReference type="ARBA" id="ARBA00022618"/>
    </source>
</evidence>
<dbReference type="InterPro" id="IPR036388">
    <property type="entry name" value="WH-like_DNA-bd_sf"/>
</dbReference>
<dbReference type="AlphaFoldDB" id="A0A1G1YFZ1"/>
<keyword evidence="1" id="KW-0963">Cytoplasm</keyword>
<organism evidence="5 6">
    <name type="scientific">Candidatus Buchananbacteria bacterium RIFCSPHIGHO2_02_FULL_56_16</name>
    <dbReference type="NCBI Taxonomy" id="1797542"/>
    <lineage>
        <taxon>Bacteria</taxon>
        <taxon>Candidatus Buchananiibacteriota</taxon>
    </lineage>
</organism>
<dbReference type="GO" id="GO:0051304">
    <property type="term" value="P:chromosome separation"/>
    <property type="evidence" value="ECO:0007669"/>
    <property type="project" value="InterPro"/>
</dbReference>
<evidence type="ECO:0000313" key="5">
    <source>
        <dbReference type="EMBL" id="OGY51209.1"/>
    </source>
</evidence>
<reference evidence="5 6" key="1">
    <citation type="journal article" date="2016" name="Nat. Commun.">
        <title>Thousands of microbial genomes shed light on interconnected biogeochemical processes in an aquifer system.</title>
        <authorList>
            <person name="Anantharaman K."/>
            <person name="Brown C.T."/>
            <person name="Hug L.A."/>
            <person name="Sharon I."/>
            <person name="Castelle C.J."/>
            <person name="Probst A.J."/>
            <person name="Thomas B.C."/>
            <person name="Singh A."/>
            <person name="Wilkins M.J."/>
            <person name="Karaoz U."/>
            <person name="Brodie E.L."/>
            <person name="Williams K.H."/>
            <person name="Hubbard S.S."/>
            <person name="Banfield J.F."/>
        </authorList>
    </citation>
    <scope>NUCLEOTIDE SEQUENCE [LARGE SCALE GENOMIC DNA]</scope>
</reference>
<dbReference type="STRING" id="1797542.A3J59_02960"/>
<evidence type="ECO:0000256" key="3">
    <source>
        <dbReference type="ARBA" id="ARBA00022829"/>
    </source>
</evidence>
<evidence type="ECO:0000256" key="4">
    <source>
        <dbReference type="ARBA" id="ARBA00023306"/>
    </source>
</evidence>
<dbReference type="Pfam" id="PF04079">
    <property type="entry name" value="SMC_ScpB"/>
    <property type="match status" value="1"/>
</dbReference>
<comment type="caution">
    <text evidence="5">The sequence shown here is derived from an EMBL/GenBank/DDBJ whole genome shotgun (WGS) entry which is preliminary data.</text>
</comment>
<keyword evidence="2" id="KW-0132">Cell division</keyword>
<sequence>MPSLRSKIESLLLVSNQPLTVEKLATLTKAEAKGVDAAIRELMADYNQADRGIAVQKSGTKVQMVTSPDNARLVKDFIKAETTGELTRAAVETLTIIAYRGPITRAALEQIRGVNCTIILRNLLIRGLVESADDKKKMQVTYSVTLDFLKYLGLREQSELPDYEKLNSNERFEQLMNQPAPPATAQS</sequence>
<keyword evidence="3" id="KW-0159">Chromosome partition</keyword>